<dbReference type="Pfam" id="PF01040">
    <property type="entry name" value="UbiA"/>
    <property type="match status" value="1"/>
</dbReference>
<comment type="caution">
    <text evidence="15">The sequence shown here is derived from an EMBL/GenBank/DDBJ whole genome shotgun (WGS) entry which is preliminary data.</text>
</comment>
<dbReference type="RefSeq" id="WP_354188843.1">
    <property type="nucleotide sequence ID" value="NZ_JBEPLI010000002.1"/>
</dbReference>
<dbReference type="GO" id="GO:0016740">
    <property type="term" value="F:transferase activity"/>
    <property type="evidence" value="ECO:0007669"/>
    <property type="project" value="UniProtKB-KW"/>
</dbReference>
<dbReference type="Proteomes" id="UP001549086">
    <property type="component" value="Unassembled WGS sequence"/>
</dbReference>
<comment type="miscellaneous">
    <text evidence="14">Carbon 2 of the heme B porphyrin ring is defined according to the Fischer nomenclature.</text>
</comment>
<feature type="transmembrane region" description="Helical" evidence="14">
    <location>
        <begin position="226"/>
        <end position="243"/>
    </location>
</feature>
<comment type="similarity">
    <text evidence="14">Belongs to the UbiA prenyltransferase family. Protoheme IX farnesyltransferase subfamily.</text>
</comment>
<evidence type="ECO:0000256" key="10">
    <source>
        <dbReference type="ARBA" id="ARBA00030253"/>
    </source>
</evidence>
<evidence type="ECO:0000256" key="7">
    <source>
        <dbReference type="ARBA" id="ARBA00022989"/>
    </source>
</evidence>
<dbReference type="NCBIfam" id="TIGR01473">
    <property type="entry name" value="cyoE_ctaB"/>
    <property type="match status" value="1"/>
</dbReference>
<dbReference type="InterPro" id="IPR006369">
    <property type="entry name" value="Protohaem_IX_farnesylTrfase"/>
</dbReference>
<dbReference type="EMBL" id="JBEPLI010000002">
    <property type="protein sequence ID" value="MET3589356.1"/>
    <property type="molecule type" value="Genomic_DNA"/>
</dbReference>
<feature type="transmembrane region" description="Helical" evidence="14">
    <location>
        <begin position="103"/>
        <end position="122"/>
    </location>
</feature>
<dbReference type="NCBIfam" id="NF003349">
    <property type="entry name" value="PRK04375.1-2"/>
    <property type="match status" value="1"/>
</dbReference>
<evidence type="ECO:0000256" key="6">
    <source>
        <dbReference type="ARBA" id="ARBA00022692"/>
    </source>
</evidence>
<feature type="transmembrane region" description="Helical" evidence="14">
    <location>
        <begin position="249"/>
        <end position="266"/>
    </location>
</feature>
<feature type="transmembrane region" description="Helical" evidence="14">
    <location>
        <begin position="32"/>
        <end position="49"/>
    </location>
</feature>
<keyword evidence="6 14" id="KW-0812">Transmembrane</keyword>
<keyword evidence="4 14" id="KW-1003">Cell membrane</keyword>
<evidence type="ECO:0000256" key="12">
    <source>
        <dbReference type="ARBA" id="ARBA00042475"/>
    </source>
</evidence>
<evidence type="ECO:0000256" key="5">
    <source>
        <dbReference type="ARBA" id="ARBA00022679"/>
    </source>
</evidence>
<feature type="transmembrane region" description="Helical" evidence="14">
    <location>
        <begin position="286"/>
        <end position="305"/>
    </location>
</feature>
<evidence type="ECO:0000313" key="15">
    <source>
        <dbReference type="EMBL" id="MET3589356.1"/>
    </source>
</evidence>
<dbReference type="InterPro" id="IPR030470">
    <property type="entry name" value="UbiA_prenylTrfase_CS"/>
</dbReference>
<dbReference type="InterPro" id="IPR044878">
    <property type="entry name" value="UbiA_sf"/>
</dbReference>
<evidence type="ECO:0000256" key="8">
    <source>
        <dbReference type="ARBA" id="ARBA00023133"/>
    </source>
</evidence>
<dbReference type="PANTHER" id="PTHR43448:SF7">
    <property type="entry name" value="4-HYDROXYBENZOATE SOLANESYLTRANSFERASE"/>
    <property type="match status" value="1"/>
</dbReference>
<accession>A0ABV2HFN2</accession>
<evidence type="ECO:0000313" key="16">
    <source>
        <dbReference type="Proteomes" id="UP001549086"/>
    </source>
</evidence>
<dbReference type="HAMAP" id="MF_00154">
    <property type="entry name" value="CyoE_CtaB"/>
    <property type="match status" value="1"/>
</dbReference>
<proteinExistence type="inferred from homology"/>
<keyword evidence="16" id="KW-1185">Reference proteome</keyword>
<name>A0ABV2HFN2_9HYPH</name>
<evidence type="ECO:0000256" key="13">
    <source>
        <dbReference type="ARBA" id="ARBA00047690"/>
    </source>
</evidence>
<dbReference type="PROSITE" id="PS00943">
    <property type="entry name" value="UBIA"/>
    <property type="match status" value="1"/>
</dbReference>
<dbReference type="PANTHER" id="PTHR43448">
    <property type="entry name" value="PROTOHEME IX FARNESYLTRANSFERASE, MITOCHONDRIAL"/>
    <property type="match status" value="1"/>
</dbReference>
<keyword evidence="8 14" id="KW-0350">Heme biosynthesis</keyword>
<dbReference type="Gene3D" id="1.10.357.140">
    <property type="entry name" value="UbiA prenyltransferase"/>
    <property type="match status" value="1"/>
</dbReference>
<evidence type="ECO:0000256" key="9">
    <source>
        <dbReference type="ARBA" id="ARBA00023136"/>
    </source>
</evidence>
<dbReference type="InterPro" id="IPR000537">
    <property type="entry name" value="UbiA_prenyltransferase"/>
</dbReference>
<sequence length="313" mass="34565">MSVSEEFSAASSKSFPPKSSIGDYITLLKPRVMSLVVFTALVGLVLAPVHMNPFYGFLAILCIAIGGGAAGALNMWYDADIDAVMERTKNRPIPTGKISAKRAFVFGMILSVFSVLVMGVFINWFSAFFLAFTIFFYVVIYTIWLKRITPQNIVIGGASGAFPPMIGWAAATGTVSVESFLLFLIIFMWTPPHFWSLSLFSSLDYEAASVPMMPNVRGEKAAKKQIFIYTVLMVICAVGPCIIGLGGVFYGICSTILGIIFIYFSYRLWKAHTHDVTISMARKTFFFSLFYLAALFGALLIESLYNSLLSFLR</sequence>
<evidence type="ECO:0000256" key="14">
    <source>
        <dbReference type="HAMAP-Rule" id="MF_00154"/>
    </source>
</evidence>
<evidence type="ECO:0000256" key="1">
    <source>
        <dbReference type="ARBA" id="ARBA00004651"/>
    </source>
</evidence>
<protein>
    <recommendedName>
        <fullName evidence="11 14">Protoheme IX farnesyltransferase</fullName>
        <ecNumber evidence="3 14">2.5.1.141</ecNumber>
    </recommendedName>
    <alternativeName>
        <fullName evidence="12 14">Heme B farnesyltransferase</fullName>
    </alternativeName>
    <alternativeName>
        <fullName evidence="10 14">Heme O synthase</fullName>
    </alternativeName>
</protein>
<organism evidence="15 16">
    <name type="scientific">Bartonella silvatica</name>
    <dbReference type="NCBI Taxonomy" id="357760"/>
    <lineage>
        <taxon>Bacteria</taxon>
        <taxon>Pseudomonadati</taxon>
        <taxon>Pseudomonadota</taxon>
        <taxon>Alphaproteobacteria</taxon>
        <taxon>Hyphomicrobiales</taxon>
        <taxon>Bartonellaceae</taxon>
        <taxon>Bartonella</taxon>
    </lineage>
</organism>
<gene>
    <name evidence="14" type="primary">ctaB</name>
    <name evidence="15" type="ORF">ABID23_000433</name>
</gene>
<comment type="pathway">
    <text evidence="2 14">Porphyrin-containing compound metabolism; heme O biosynthesis; heme O from protoheme: step 1/1.</text>
</comment>
<feature type="transmembrane region" description="Helical" evidence="14">
    <location>
        <begin position="55"/>
        <end position="77"/>
    </location>
</feature>
<dbReference type="EC" id="2.5.1.141" evidence="3 14"/>
<keyword evidence="7 14" id="KW-1133">Transmembrane helix</keyword>
<evidence type="ECO:0000256" key="11">
    <source>
        <dbReference type="ARBA" id="ARBA00040810"/>
    </source>
</evidence>
<comment type="catalytic activity">
    <reaction evidence="13 14">
        <text>heme b + (2E,6E)-farnesyl diphosphate + H2O = Fe(II)-heme o + diphosphate</text>
        <dbReference type="Rhea" id="RHEA:28070"/>
        <dbReference type="ChEBI" id="CHEBI:15377"/>
        <dbReference type="ChEBI" id="CHEBI:33019"/>
        <dbReference type="ChEBI" id="CHEBI:60344"/>
        <dbReference type="ChEBI" id="CHEBI:60530"/>
        <dbReference type="ChEBI" id="CHEBI:175763"/>
        <dbReference type="EC" id="2.5.1.141"/>
    </reaction>
</comment>
<keyword evidence="9 14" id="KW-0472">Membrane</keyword>
<keyword evidence="5 14" id="KW-0808">Transferase</keyword>
<reference evidence="15 16" key="1">
    <citation type="submission" date="2024-06" db="EMBL/GenBank/DDBJ databases">
        <title>Genomic Encyclopedia of Type Strains, Phase IV (KMG-IV): sequencing the most valuable type-strain genomes for metagenomic binning, comparative biology and taxonomic classification.</title>
        <authorList>
            <person name="Goeker M."/>
        </authorList>
    </citation>
    <scope>NUCLEOTIDE SEQUENCE [LARGE SCALE GENOMIC DNA]</scope>
    <source>
        <strain evidence="15 16">DSM 23649</strain>
    </source>
</reference>
<feature type="transmembrane region" description="Helical" evidence="14">
    <location>
        <begin position="128"/>
        <end position="145"/>
    </location>
</feature>
<comment type="function">
    <text evidence="14">Converts heme B (protoheme IX) to heme O by substitution of the vinyl group on carbon 2 of heme B porphyrin ring with a hydroxyethyl farnesyl side group.</text>
</comment>
<evidence type="ECO:0000256" key="4">
    <source>
        <dbReference type="ARBA" id="ARBA00022475"/>
    </source>
</evidence>
<dbReference type="CDD" id="cd13957">
    <property type="entry name" value="PT_UbiA_Cox10"/>
    <property type="match status" value="1"/>
</dbReference>
<evidence type="ECO:0000256" key="2">
    <source>
        <dbReference type="ARBA" id="ARBA00004919"/>
    </source>
</evidence>
<evidence type="ECO:0000256" key="3">
    <source>
        <dbReference type="ARBA" id="ARBA00012292"/>
    </source>
</evidence>
<comment type="subcellular location">
    <subcellularLocation>
        <location evidence="1 14">Cell membrane</location>
        <topology evidence="1 14">Multi-pass membrane protein</topology>
    </subcellularLocation>
</comment>